<dbReference type="AlphaFoldDB" id="A0A6G4AFC8"/>
<dbReference type="InterPro" id="IPR011701">
    <property type="entry name" value="MFS"/>
</dbReference>
<feature type="transmembrane region" description="Helical" evidence="9">
    <location>
        <begin position="314"/>
        <end position="332"/>
    </location>
</feature>
<dbReference type="FunFam" id="1.20.1720.10:FF:000004">
    <property type="entry name" value="EmrB/QacA family drug resistance transporter"/>
    <property type="match status" value="1"/>
</dbReference>
<feature type="transmembrane region" description="Helical" evidence="9">
    <location>
        <begin position="469"/>
        <end position="491"/>
    </location>
</feature>
<dbReference type="GO" id="GO:0022857">
    <property type="term" value="F:transmembrane transporter activity"/>
    <property type="evidence" value="ECO:0007669"/>
    <property type="project" value="InterPro"/>
</dbReference>
<evidence type="ECO:0000256" key="9">
    <source>
        <dbReference type="SAM" id="Phobius"/>
    </source>
</evidence>
<keyword evidence="5 9" id="KW-0812">Transmembrane</keyword>
<evidence type="ECO:0000256" key="8">
    <source>
        <dbReference type="SAM" id="MobiDB-lite"/>
    </source>
</evidence>
<feature type="transmembrane region" description="Helical" evidence="9">
    <location>
        <begin position="211"/>
        <end position="231"/>
    </location>
</feature>
<dbReference type="PANTHER" id="PTHR23501:SF197">
    <property type="entry name" value="COMD"/>
    <property type="match status" value="1"/>
</dbReference>
<feature type="transmembrane region" description="Helical" evidence="9">
    <location>
        <begin position="405"/>
        <end position="429"/>
    </location>
</feature>
<evidence type="ECO:0000256" key="5">
    <source>
        <dbReference type="ARBA" id="ARBA00022692"/>
    </source>
</evidence>
<dbReference type="Pfam" id="PF07690">
    <property type="entry name" value="MFS_1"/>
    <property type="match status" value="1"/>
</dbReference>
<evidence type="ECO:0000256" key="1">
    <source>
        <dbReference type="ARBA" id="ARBA00004651"/>
    </source>
</evidence>
<dbReference type="Proteomes" id="UP000476310">
    <property type="component" value="Unassembled WGS sequence"/>
</dbReference>
<comment type="similarity">
    <text evidence="2">Belongs to the major facilitator superfamily. TCR/Tet family.</text>
</comment>
<dbReference type="Gene3D" id="1.20.1720.10">
    <property type="entry name" value="Multidrug resistance protein D"/>
    <property type="match status" value="1"/>
</dbReference>
<feature type="transmembrane region" description="Helical" evidence="9">
    <location>
        <begin position="115"/>
        <end position="136"/>
    </location>
</feature>
<feature type="transmembrane region" description="Helical" evidence="9">
    <location>
        <begin position="178"/>
        <end position="199"/>
    </location>
</feature>
<keyword evidence="12" id="KW-1185">Reference proteome</keyword>
<dbReference type="EMBL" id="JAAIKT010000013">
    <property type="protein sequence ID" value="NEW71389.1"/>
    <property type="molecule type" value="Genomic_DNA"/>
</dbReference>
<dbReference type="CDD" id="cd17502">
    <property type="entry name" value="MFS_Azr1_MDR_like"/>
    <property type="match status" value="1"/>
</dbReference>
<evidence type="ECO:0000256" key="4">
    <source>
        <dbReference type="ARBA" id="ARBA00022475"/>
    </source>
</evidence>
<name>A0A6G4AFC8_9ACTN</name>
<evidence type="ECO:0000256" key="3">
    <source>
        <dbReference type="ARBA" id="ARBA00022448"/>
    </source>
</evidence>
<comment type="subcellular location">
    <subcellularLocation>
        <location evidence="1">Cell membrane</location>
        <topology evidence="1">Multi-pass membrane protein</topology>
    </subcellularLocation>
</comment>
<comment type="caution">
    <text evidence="11">The sequence shown here is derived from an EMBL/GenBank/DDBJ whole genome shotgun (WGS) entry which is preliminary data.</text>
</comment>
<keyword evidence="6 9" id="KW-1133">Transmembrane helix</keyword>
<keyword evidence="3" id="KW-0813">Transport</keyword>
<organism evidence="11 12">
    <name type="scientific">Streptomyces rhizosphaericus</name>
    <dbReference type="NCBI Taxonomy" id="114699"/>
    <lineage>
        <taxon>Bacteria</taxon>
        <taxon>Bacillati</taxon>
        <taxon>Actinomycetota</taxon>
        <taxon>Actinomycetes</taxon>
        <taxon>Kitasatosporales</taxon>
        <taxon>Streptomycetaceae</taxon>
        <taxon>Streptomyces</taxon>
        <taxon>Streptomyces violaceusniger group</taxon>
    </lineage>
</organism>
<dbReference type="InterPro" id="IPR020846">
    <property type="entry name" value="MFS_dom"/>
</dbReference>
<evidence type="ECO:0000256" key="2">
    <source>
        <dbReference type="ARBA" id="ARBA00007520"/>
    </source>
</evidence>
<feature type="region of interest" description="Disordered" evidence="8">
    <location>
        <begin position="498"/>
        <end position="537"/>
    </location>
</feature>
<dbReference type="InterPro" id="IPR036259">
    <property type="entry name" value="MFS_trans_sf"/>
</dbReference>
<protein>
    <submittedName>
        <fullName evidence="11">MFS transporter</fullName>
    </submittedName>
</protein>
<dbReference type="SUPFAM" id="SSF103473">
    <property type="entry name" value="MFS general substrate transporter"/>
    <property type="match status" value="1"/>
</dbReference>
<reference evidence="11" key="1">
    <citation type="submission" date="2020-02" db="EMBL/GenBank/DDBJ databases">
        <title>A new Streptomyces sp. for controlling soil-borne diseases.</title>
        <authorList>
            <person name="Li X."/>
            <person name="Tian Y."/>
            <person name="Gao K."/>
        </authorList>
    </citation>
    <scope>NUCLEOTIDE SEQUENCE [LARGE SCALE GENOMIC DNA]</scope>
    <source>
        <strain evidence="11">0250</strain>
    </source>
</reference>
<evidence type="ECO:0000256" key="6">
    <source>
        <dbReference type="ARBA" id="ARBA00022989"/>
    </source>
</evidence>
<dbReference type="PANTHER" id="PTHR23501">
    <property type="entry name" value="MAJOR FACILITATOR SUPERFAMILY"/>
    <property type="match status" value="1"/>
</dbReference>
<dbReference type="PRINTS" id="PR01036">
    <property type="entry name" value="TCRTETB"/>
</dbReference>
<gene>
    <name evidence="11" type="ORF">G4H13_13490</name>
</gene>
<proteinExistence type="inferred from homology"/>
<feature type="transmembrane region" description="Helical" evidence="9">
    <location>
        <begin position="148"/>
        <end position="166"/>
    </location>
</feature>
<dbReference type="PROSITE" id="PS50850">
    <property type="entry name" value="MFS"/>
    <property type="match status" value="1"/>
</dbReference>
<evidence type="ECO:0000259" key="10">
    <source>
        <dbReference type="PROSITE" id="PS50850"/>
    </source>
</evidence>
<evidence type="ECO:0000313" key="12">
    <source>
        <dbReference type="Proteomes" id="UP000476310"/>
    </source>
</evidence>
<dbReference type="RefSeq" id="WP_164427065.1">
    <property type="nucleotide sequence ID" value="NZ_JAAIKT010000013.1"/>
</dbReference>
<feature type="transmembrane region" description="Helical" evidence="9">
    <location>
        <begin position="23"/>
        <end position="47"/>
    </location>
</feature>
<evidence type="ECO:0000313" key="11">
    <source>
        <dbReference type="EMBL" id="NEW71389.1"/>
    </source>
</evidence>
<feature type="transmembrane region" description="Helical" evidence="9">
    <location>
        <begin position="280"/>
        <end position="302"/>
    </location>
</feature>
<keyword evidence="7 9" id="KW-0472">Membrane</keyword>
<keyword evidence="4" id="KW-1003">Cell membrane</keyword>
<feature type="transmembrane region" description="Helical" evidence="9">
    <location>
        <begin position="237"/>
        <end position="259"/>
    </location>
</feature>
<feature type="compositionally biased region" description="Gly residues" evidence="8">
    <location>
        <begin position="498"/>
        <end position="508"/>
    </location>
</feature>
<dbReference type="GO" id="GO:0005886">
    <property type="term" value="C:plasma membrane"/>
    <property type="evidence" value="ECO:0007669"/>
    <property type="project" value="UniProtKB-SubCell"/>
</dbReference>
<sequence>MSHAQTAPAVDPGAAAMPRKQALLVFIGLMLAMLLGTLDTQIVATAMPTISGDLGGVSQFAWVSTAYLLTFSVTTPLYGKLGDLLGRKRVFVFAIVVFLIGSVLCGAAGSMTQLIVYRAVQGVGAGGLTVSIFAILGDLFSPREGARYQSYATGTFAVSSVSGPLLGGLITDHLGWRWAFYINMPVGALALFMVVSFLSLPARRGTPRIDYAGIVALGGAVSCLVLLTNWAGSEYAWGSSVIVSLAVATLVLGGLWFGAERRAAEPVVPLRMFGSSTFNISNVVAFVGGFISIGALNYLALYLQMVTGTSSQNAGLLMLPMTAGMLLATMGTGHIMTKTGQYKWYPAASMAVSSLALYLLSTMTNSTSFAVASAFMAVLGLGAGLSQQVTVVVSQSAVELRDIGAATSTVTFTRMLGTSLGASLFGVILNNGLAEHSSKLTKGASISPEAVQRLPEAARDAYTSAYADALSSVFLTALPLTLTGLVVALFLKKLPLRSGGGPGRGPAGPGKAEGNVPHPANSPDTSASRENPEKGTA</sequence>
<feature type="transmembrane region" description="Helical" evidence="9">
    <location>
        <begin position="90"/>
        <end position="109"/>
    </location>
</feature>
<dbReference type="Gene3D" id="1.20.1250.20">
    <property type="entry name" value="MFS general substrate transporter like domains"/>
    <property type="match status" value="1"/>
</dbReference>
<feature type="domain" description="Major facilitator superfamily (MFS) profile" evidence="10">
    <location>
        <begin position="25"/>
        <end position="496"/>
    </location>
</feature>
<evidence type="ECO:0000256" key="7">
    <source>
        <dbReference type="ARBA" id="ARBA00023136"/>
    </source>
</evidence>
<feature type="transmembrane region" description="Helical" evidence="9">
    <location>
        <begin position="59"/>
        <end position="78"/>
    </location>
</feature>
<accession>A0A6G4AFC8</accession>